<dbReference type="EMBL" id="JBJUIK010000003">
    <property type="protein sequence ID" value="KAL3533268.1"/>
    <property type="molecule type" value="Genomic_DNA"/>
</dbReference>
<protein>
    <submittedName>
        <fullName evidence="2">Uncharacterized protein</fullName>
    </submittedName>
</protein>
<name>A0ABD3AQB0_9GENT</name>
<dbReference type="InterPro" id="IPR037239">
    <property type="entry name" value="OSBP_sf"/>
</dbReference>
<accession>A0ABD3AQB0</accession>
<dbReference type="Proteomes" id="UP001630127">
    <property type="component" value="Unassembled WGS sequence"/>
</dbReference>
<sequence length="177" mass="20483">MCYWNRYIVMTPVVSDIKVSHHPPVTALHATDEKENIEMIWCHYPVSKFHGTHIETEVHGKRQLKLLNREDTYVMNSPKLVIRYLPMIGVDWLGNVTIKCQETGLAAELSYRGNSFLPRQGNYRSIKGKIFMTSSSKLFMKLVASGSELSQSRTLLLENLRLFMTQKKPFQELRLPL</sequence>
<dbReference type="Gene3D" id="2.40.160.120">
    <property type="match status" value="1"/>
</dbReference>
<comment type="similarity">
    <text evidence="1">Belongs to the OSBP family.</text>
</comment>
<keyword evidence="3" id="KW-1185">Reference proteome</keyword>
<evidence type="ECO:0000313" key="3">
    <source>
        <dbReference type="Proteomes" id="UP001630127"/>
    </source>
</evidence>
<evidence type="ECO:0000313" key="2">
    <source>
        <dbReference type="EMBL" id="KAL3533268.1"/>
    </source>
</evidence>
<dbReference type="AlphaFoldDB" id="A0ABD3AQB0"/>
<dbReference type="Pfam" id="PF01237">
    <property type="entry name" value="Oxysterol_BP"/>
    <property type="match status" value="1"/>
</dbReference>
<dbReference type="PANTHER" id="PTHR10972">
    <property type="entry name" value="OXYSTEROL-BINDING PROTEIN-RELATED"/>
    <property type="match status" value="1"/>
</dbReference>
<dbReference type="InterPro" id="IPR000648">
    <property type="entry name" value="Oxysterol-bd"/>
</dbReference>
<comment type="caution">
    <text evidence="2">The sequence shown here is derived from an EMBL/GenBank/DDBJ whole genome shotgun (WGS) entry which is preliminary data.</text>
</comment>
<dbReference type="SUPFAM" id="SSF144000">
    <property type="entry name" value="Oxysterol-binding protein-like"/>
    <property type="match status" value="1"/>
</dbReference>
<dbReference type="FunFam" id="2.40.160.120:FF:000011">
    <property type="entry name" value="Oxysterol-binding protein-related protein 4C"/>
    <property type="match status" value="1"/>
</dbReference>
<reference evidence="2 3" key="1">
    <citation type="submission" date="2024-11" db="EMBL/GenBank/DDBJ databases">
        <title>A near-complete genome assembly of Cinchona calisaya.</title>
        <authorList>
            <person name="Lian D.C."/>
            <person name="Zhao X.W."/>
            <person name="Wei L."/>
        </authorList>
    </citation>
    <scope>NUCLEOTIDE SEQUENCE [LARGE SCALE GENOMIC DNA]</scope>
    <source>
        <tissue evidence="2">Nenye</tissue>
    </source>
</reference>
<organism evidence="2 3">
    <name type="scientific">Cinchona calisaya</name>
    <dbReference type="NCBI Taxonomy" id="153742"/>
    <lineage>
        <taxon>Eukaryota</taxon>
        <taxon>Viridiplantae</taxon>
        <taxon>Streptophyta</taxon>
        <taxon>Embryophyta</taxon>
        <taxon>Tracheophyta</taxon>
        <taxon>Spermatophyta</taxon>
        <taxon>Magnoliopsida</taxon>
        <taxon>eudicotyledons</taxon>
        <taxon>Gunneridae</taxon>
        <taxon>Pentapetalae</taxon>
        <taxon>asterids</taxon>
        <taxon>lamiids</taxon>
        <taxon>Gentianales</taxon>
        <taxon>Rubiaceae</taxon>
        <taxon>Cinchonoideae</taxon>
        <taxon>Cinchoneae</taxon>
        <taxon>Cinchona</taxon>
    </lineage>
</organism>
<proteinExistence type="inferred from homology"/>
<evidence type="ECO:0000256" key="1">
    <source>
        <dbReference type="ARBA" id="ARBA00008842"/>
    </source>
</evidence>
<dbReference type="PANTHER" id="PTHR10972:SF102">
    <property type="entry name" value="OXYSTEROL-BINDING PROTEIN"/>
    <property type="match status" value="1"/>
</dbReference>
<gene>
    <name evidence="2" type="ORF">ACH5RR_006789</name>
</gene>